<feature type="transmembrane region" description="Helical" evidence="1">
    <location>
        <begin position="77"/>
        <end position="95"/>
    </location>
</feature>
<keyword evidence="1" id="KW-1133">Transmembrane helix</keyword>
<feature type="transmembrane region" description="Helical" evidence="1">
    <location>
        <begin position="305"/>
        <end position="329"/>
    </location>
</feature>
<evidence type="ECO:0000256" key="1">
    <source>
        <dbReference type="SAM" id="Phobius"/>
    </source>
</evidence>
<feature type="transmembrane region" description="Helical" evidence="1">
    <location>
        <begin position="142"/>
        <end position="166"/>
    </location>
</feature>
<proteinExistence type="predicted"/>
<feature type="transmembrane region" description="Helical" evidence="1">
    <location>
        <begin position="178"/>
        <end position="207"/>
    </location>
</feature>
<keyword evidence="1" id="KW-0812">Transmembrane</keyword>
<dbReference type="OrthoDB" id="5489679at2"/>
<dbReference type="EMBL" id="SSMQ01000050">
    <property type="protein sequence ID" value="TKD00065.1"/>
    <property type="molecule type" value="Genomic_DNA"/>
</dbReference>
<keyword evidence="1" id="KW-0472">Membrane</keyword>
<dbReference type="RefSeq" id="WP_136933532.1">
    <property type="nucleotide sequence ID" value="NZ_SSMQ01000050.1"/>
</dbReference>
<keyword evidence="3" id="KW-1185">Reference proteome</keyword>
<accession>A0A4U1J114</accession>
<name>A0A4U1J114_9BACT</name>
<evidence type="ECO:0000313" key="2">
    <source>
        <dbReference type="EMBL" id="TKD00065.1"/>
    </source>
</evidence>
<feature type="transmembrane region" description="Helical" evidence="1">
    <location>
        <begin position="270"/>
        <end position="293"/>
    </location>
</feature>
<dbReference type="AlphaFoldDB" id="A0A4U1J114"/>
<organism evidence="2 3">
    <name type="scientific">Polyangium fumosum</name>
    <dbReference type="NCBI Taxonomy" id="889272"/>
    <lineage>
        <taxon>Bacteria</taxon>
        <taxon>Pseudomonadati</taxon>
        <taxon>Myxococcota</taxon>
        <taxon>Polyangia</taxon>
        <taxon>Polyangiales</taxon>
        <taxon>Polyangiaceae</taxon>
        <taxon>Polyangium</taxon>
    </lineage>
</organism>
<dbReference type="Proteomes" id="UP000309215">
    <property type="component" value="Unassembled WGS sequence"/>
</dbReference>
<feature type="transmembrane region" description="Helical" evidence="1">
    <location>
        <begin position="102"/>
        <end position="122"/>
    </location>
</feature>
<feature type="transmembrane region" description="Helical" evidence="1">
    <location>
        <begin position="367"/>
        <end position="384"/>
    </location>
</feature>
<protein>
    <recommendedName>
        <fullName evidence="4">Glycosyltransferase RgtA/B/C/D-like domain-containing protein</fullName>
    </recommendedName>
</protein>
<evidence type="ECO:0000313" key="3">
    <source>
        <dbReference type="Proteomes" id="UP000309215"/>
    </source>
</evidence>
<sequence length="535" mass="58967">MRLGKRFAAAVQKSPLGSALVIVALAASLYVVAYPFTAARYAPMTDLPFHAAQTGALRHFFDPSYHLREQFELHPLAVPYMSSYVIGALFMFVVPTHVAVKIAAVAMLALLPAGLAVLFHGMKKSPLLGLAALPFAWSHLTHWGFLNFVGALGLFAMAIGVTLLLLDAPSRRRQITLSAVLVLLFFTHVFRFPFAVAGVVAAALVMYPATQRFRPILAPLVPPLMLFAVWTRVRPAAIGGPIDLSGFDLKRLDELRPLLLEGGFHDPTEAAAILTSYRAVGVVALVSLLAFVLSGRAAAWNRRAWSFAVGSHVLALGCAGAFLLSFLMLPMQQGVWWYVYPREATALAFLALGLLPDLPRAPLLRAPLVLALALAPVGLARAVARNYAIFDQATEDFHRITEDIPRAPRLMYLVFDHGGSTKKNTPFIHLPAYVQADKGGWLSFHFAVFGASPLVYRSRFEPSAVIPPPVPTRWEWTPHKFRPLQNGRFFDWFLVRSRTSPDGMFREDPSIVPVNHVGTWWLYRRKEGSGPPDRP</sequence>
<reference evidence="2 3" key="1">
    <citation type="submission" date="2019-04" db="EMBL/GenBank/DDBJ databases">
        <authorList>
            <person name="Li Y."/>
            <person name="Wang J."/>
        </authorList>
    </citation>
    <scope>NUCLEOTIDE SEQUENCE [LARGE SCALE GENOMIC DNA]</scope>
    <source>
        <strain evidence="2 3">DSM 14668</strain>
    </source>
</reference>
<gene>
    <name evidence="2" type="ORF">E8A74_35520</name>
</gene>
<comment type="caution">
    <text evidence="2">The sequence shown here is derived from an EMBL/GenBank/DDBJ whole genome shotgun (WGS) entry which is preliminary data.</text>
</comment>
<evidence type="ECO:0008006" key="4">
    <source>
        <dbReference type="Google" id="ProtNLM"/>
    </source>
</evidence>